<evidence type="ECO:0000256" key="6">
    <source>
        <dbReference type="SAM" id="SignalP"/>
    </source>
</evidence>
<dbReference type="SUPFAM" id="SSF56176">
    <property type="entry name" value="FAD-binding/transporter-associated domain-like"/>
    <property type="match status" value="1"/>
</dbReference>
<dbReference type="InterPro" id="IPR050416">
    <property type="entry name" value="FAD-linked_Oxidoreductase"/>
</dbReference>
<name>A0A9W9GC25_9EURO</name>
<dbReference type="InterPro" id="IPR016169">
    <property type="entry name" value="FAD-bd_PCMH_sub2"/>
</dbReference>
<evidence type="ECO:0000256" key="3">
    <source>
        <dbReference type="ARBA" id="ARBA00022630"/>
    </source>
</evidence>
<organism evidence="8 9">
    <name type="scientific">Penicillium angulare</name>
    <dbReference type="NCBI Taxonomy" id="116970"/>
    <lineage>
        <taxon>Eukaryota</taxon>
        <taxon>Fungi</taxon>
        <taxon>Dikarya</taxon>
        <taxon>Ascomycota</taxon>
        <taxon>Pezizomycotina</taxon>
        <taxon>Eurotiomycetes</taxon>
        <taxon>Eurotiomycetidae</taxon>
        <taxon>Eurotiales</taxon>
        <taxon>Aspergillaceae</taxon>
        <taxon>Penicillium</taxon>
    </lineage>
</organism>
<evidence type="ECO:0000256" key="1">
    <source>
        <dbReference type="ARBA" id="ARBA00001974"/>
    </source>
</evidence>
<comment type="caution">
    <text evidence="8">The sequence shown here is derived from an EMBL/GenBank/DDBJ whole genome shotgun (WGS) entry which is preliminary data.</text>
</comment>
<dbReference type="Pfam" id="PF08031">
    <property type="entry name" value="BBE"/>
    <property type="match status" value="1"/>
</dbReference>
<dbReference type="InterPro" id="IPR012951">
    <property type="entry name" value="BBE"/>
</dbReference>
<evidence type="ECO:0000256" key="4">
    <source>
        <dbReference type="ARBA" id="ARBA00022827"/>
    </source>
</evidence>
<comment type="similarity">
    <text evidence="2">Belongs to the oxygen-dependent FAD-linked oxidoreductase family.</text>
</comment>
<accession>A0A9W9GC25</accession>
<dbReference type="InterPro" id="IPR036318">
    <property type="entry name" value="FAD-bd_PCMH-like_sf"/>
</dbReference>
<feature type="domain" description="FAD-binding PCMH-type" evidence="7">
    <location>
        <begin position="113"/>
        <end position="300"/>
    </location>
</feature>
<evidence type="ECO:0000259" key="7">
    <source>
        <dbReference type="PROSITE" id="PS51387"/>
    </source>
</evidence>
<keyword evidence="3" id="KW-0285">Flavoprotein</keyword>
<dbReference type="PANTHER" id="PTHR42973:SF39">
    <property type="entry name" value="FAD-BINDING PCMH-TYPE DOMAIN-CONTAINING PROTEIN"/>
    <property type="match status" value="1"/>
</dbReference>
<keyword evidence="9" id="KW-1185">Reference proteome</keyword>
<dbReference type="AlphaFoldDB" id="A0A9W9GC25"/>
<reference evidence="8" key="1">
    <citation type="submission" date="2022-11" db="EMBL/GenBank/DDBJ databases">
        <authorList>
            <person name="Petersen C."/>
        </authorList>
    </citation>
    <scope>NUCLEOTIDE SEQUENCE</scope>
    <source>
        <strain evidence="8">IBT 30069</strain>
    </source>
</reference>
<dbReference type="PROSITE" id="PS51387">
    <property type="entry name" value="FAD_PCMH"/>
    <property type="match status" value="1"/>
</dbReference>
<dbReference type="Pfam" id="PF01565">
    <property type="entry name" value="FAD_binding_4"/>
    <property type="match status" value="1"/>
</dbReference>
<comment type="cofactor">
    <cofactor evidence="1">
        <name>FAD</name>
        <dbReference type="ChEBI" id="CHEBI:57692"/>
    </cofactor>
</comment>
<evidence type="ECO:0000313" key="9">
    <source>
        <dbReference type="Proteomes" id="UP001149165"/>
    </source>
</evidence>
<dbReference type="GO" id="GO:0071949">
    <property type="term" value="F:FAD binding"/>
    <property type="evidence" value="ECO:0007669"/>
    <property type="project" value="InterPro"/>
</dbReference>
<evidence type="ECO:0000256" key="2">
    <source>
        <dbReference type="ARBA" id="ARBA00005466"/>
    </source>
</evidence>
<keyword evidence="6" id="KW-0732">Signal</keyword>
<dbReference type="GO" id="GO:0016491">
    <property type="term" value="F:oxidoreductase activity"/>
    <property type="evidence" value="ECO:0007669"/>
    <property type="project" value="UniProtKB-KW"/>
</dbReference>
<dbReference type="EMBL" id="JAPQKH010000001">
    <property type="protein sequence ID" value="KAJ5115821.1"/>
    <property type="molecule type" value="Genomic_DNA"/>
</dbReference>
<dbReference type="InterPro" id="IPR016166">
    <property type="entry name" value="FAD-bd_PCMH"/>
</dbReference>
<reference evidence="8" key="2">
    <citation type="journal article" date="2023" name="IMA Fungus">
        <title>Comparative genomic study of the Penicillium genus elucidates a diverse pangenome and 15 lateral gene transfer events.</title>
        <authorList>
            <person name="Petersen C."/>
            <person name="Sorensen T."/>
            <person name="Nielsen M.R."/>
            <person name="Sondergaard T.E."/>
            <person name="Sorensen J.L."/>
            <person name="Fitzpatrick D.A."/>
            <person name="Frisvad J.C."/>
            <person name="Nielsen K.L."/>
        </authorList>
    </citation>
    <scope>NUCLEOTIDE SEQUENCE</scope>
    <source>
        <strain evidence="8">IBT 30069</strain>
    </source>
</reference>
<dbReference type="InterPro" id="IPR006094">
    <property type="entry name" value="Oxid_FAD_bind_N"/>
</dbReference>
<evidence type="ECO:0000313" key="8">
    <source>
        <dbReference type="EMBL" id="KAJ5115821.1"/>
    </source>
</evidence>
<protein>
    <submittedName>
        <fullName evidence="8">FAD/FMN-containing isoamyl alcohol oxidase MreA-like protein</fullName>
    </submittedName>
</protein>
<dbReference type="PROSITE" id="PS51257">
    <property type="entry name" value="PROKAR_LIPOPROTEIN"/>
    <property type="match status" value="1"/>
</dbReference>
<dbReference type="Proteomes" id="UP001149165">
    <property type="component" value="Unassembled WGS sequence"/>
</dbReference>
<feature type="signal peptide" evidence="6">
    <location>
        <begin position="1"/>
        <end position="19"/>
    </location>
</feature>
<keyword evidence="4" id="KW-0274">FAD</keyword>
<feature type="chain" id="PRO_5040916824" evidence="6">
    <location>
        <begin position="20"/>
        <end position="590"/>
    </location>
</feature>
<dbReference type="OrthoDB" id="9983560at2759"/>
<dbReference type="PANTHER" id="PTHR42973">
    <property type="entry name" value="BINDING OXIDOREDUCTASE, PUTATIVE (AFU_ORTHOLOGUE AFUA_1G17690)-RELATED"/>
    <property type="match status" value="1"/>
</dbReference>
<proteinExistence type="inferred from homology"/>
<gene>
    <name evidence="8" type="ORF">N7456_000169</name>
</gene>
<sequence>MRFALCSSLILASIGLVSASSCRCRPEEPCWPAEKEWESLNRTTTGRLHTLRPVGAVCHGSSFNYRACNVTKEYQDSSIWRADHPAAVQYSNWEMWPEQNQSCYIDAKRSVPCGQGRVSLYTIEAESPHDIQAGVTFARKHNLRLAIRNTGHSYQGRSTAPESLQINTHLMKNKTLHKNFKPAGYDGKGTIEPLAVTLDAGVQLFDMYKFCGENGVMAVGGSSHGVGAAGGYIQGGGHSMLAGIAGMASDNALEFHVVVADGRHVIANEYQNSDLFWALRGGGGGTWGVVTSVTVRAFPDPPIVGFTFSGGGAFGSDSYWDAVEYLNAFLPEFNEAGGAMYYYLVPDYTVSGEQVSMFYAEGGFANHSDVAEVNKLMNPFIKKLGEITGSPFNYTASLTPKGTALFTTNFKGPDGGGIPVILGSRLITRDLLKSADGPKQVTDAVRSLKTIPGNTSIGYEGIQGLVTAGPQVWANSDVDSALHPIWRETQLHLIVARGWDVDTPFEEQQVIQNNLTQVEVPILKKLDPAPKGGAYLNEADAYDEDWKSTFWGPNYPRLRQIKQKWDPEGLFIVRTGVGSEDWDNEGLCRK</sequence>
<keyword evidence="5" id="KW-0560">Oxidoreductase</keyword>
<evidence type="ECO:0000256" key="5">
    <source>
        <dbReference type="ARBA" id="ARBA00023002"/>
    </source>
</evidence>
<dbReference type="Gene3D" id="3.30.465.10">
    <property type="match status" value="2"/>
</dbReference>